<feature type="region of interest" description="Disordered" evidence="5">
    <location>
        <begin position="219"/>
        <end position="244"/>
    </location>
</feature>
<dbReference type="PANTHER" id="PTHR31945:SF63">
    <property type="entry name" value="TRANSCRIPTION FACTOR BHLH90"/>
    <property type="match status" value="1"/>
</dbReference>
<keyword evidence="3" id="KW-0804">Transcription</keyword>
<dbReference type="InterPro" id="IPR051358">
    <property type="entry name" value="TF_AMS/ICE1/BHLH6-like"/>
</dbReference>
<organism evidence="7">
    <name type="scientific">Gardenia jasminoides</name>
    <name type="common">Cape jasmine</name>
    <name type="synonym">Gardenia augusta</name>
    <dbReference type="NCBI Taxonomy" id="114476"/>
    <lineage>
        <taxon>Eukaryota</taxon>
        <taxon>Viridiplantae</taxon>
        <taxon>Streptophyta</taxon>
        <taxon>Embryophyta</taxon>
        <taxon>Tracheophyta</taxon>
        <taxon>Spermatophyta</taxon>
        <taxon>Magnoliopsida</taxon>
        <taxon>eudicotyledons</taxon>
        <taxon>Gunneridae</taxon>
        <taxon>Pentapetalae</taxon>
        <taxon>asterids</taxon>
        <taxon>lamiids</taxon>
        <taxon>Gentianales</taxon>
        <taxon>Rubiaceae</taxon>
        <taxon>Ixoroideae</taxon>
        <taxon>Gardenieae complex</taxon>
        <taxon>Gardenieae - Pavetteae clade</taxon>
        <taxon>Gardenieae</taxon>
        <taxon>Gardenia</taxon>
    </lineage>
</organism>
<feature type="domain" description="BHLH" evidence="6">
    <location>
        <begin position="130"/>
        <end position="179"/>
    </location>
</feature>
<evidence type="ECO:0000256" key="5">
    <source>
        <dbReference type="SAM" id="MobiDB-lite"/>
    </source>
</evidence>
<evidence type="ECO:0000256" key="3">
    <source>
        <dbReference type="ARBA" id="ARBA00023163"/>
    </source>
</evidence>
<protein>
    <submittedName>
        <fullName evidence="7">BHLH transcription factor bHLH14.1</fullName>
    </submittedName>
</protein>
<dbReference type="GO" id="GO:0003700">
    <property type="term" value="F:DNA-binding transcription factor activity"/>
    <property type="evidence" value="ECO:0007669"/>
    <property type="project" value="TreeGrafter"/>
</dbReference>
<accession>A0A6M4C8W2</accession>
<feature type="compositionally biased region" description="Basic and acidic residues" evidence="5">
    <location>
        <begin position="118"/>
        <end position="134"/>
    </location>
</feature>
<evidence type="ECO:0000259" key="6">
    <source>
        <dbReference type="PROSITE" id="PS50888"/>
    </source>
</evidence>
<evidence type="ECO:0000256" key="4">
    <source>
        <dbReference type="ARBA" id="ARBA00023242"/>
    </source>
</evidence>
<dbReference type="Gene3D" id="4.10.280.10">
    <property type="entry name" value="Helix-loop-helix DNA-binding domain"/>
    <property type="match status" value="1"/>
</dbReference>
<comment type="subcellular location">
    <subcellularLocation>
        <location evidence="1">Nucleus</location>
    </subcellularLocation>
</comment>
<evidence type="ECO:0000256" key="2">
    <source>
        <dbReference type="ARBA" id="ARBA00023015"/>
    </source>
</evidence>
<dbReference type="InterPro" id="IPR036638">
    <property type="entry name" value="HLH_DNA-bd_sf"/>
</dbReference>
<dbReference type="EMBL" id="MN385879">
    <property type="protein sequence ID" value="QJQ51192.1"/>
    <property type="molecule type" value="mRNA"/>
</dbReference>
<dbReference type="GO" id="GO:0043565">
    <property type="term" value="F:sequence-specific DNA binding"/>
    <property type="evidence" value="ECO:0007669"/>
    <property type="project" value="TreeGrafter"/>
</dbReference>
<name>A0A6M4C8W2_GARJA</name>
<feature type="compositionally biased region" description="Basic and acidic residues" evidence="5">
    <location>
        <begin position="219"/>
        <end position="239"/>
    </location>
</feature>
<keyword evidence="4" id="KW-0539">Nucleus</keyword>
<feature type="region of interest" description="Disordered" evidence="5">
    <location>
        <begin position="79"/>
        <end position="134"/>
    </location>
</feature>
<keyword evidence="2" id="KW-0805">Transcription regulation</keyword>
<dbReference type="Pfam" id="PF00010">
    <property type="entry name" value="HLH"/>
    <property type="match status" value="1"/>
</dbReference>
<dbReference type="PANTHER" id="PTHR31945">
    <property type="entry name" value="TRANSCRIPTION FACTOR SCREAM2-RELATED"/>
    <property type="match status" value="1"/>
</dbReference>
<dbReference type="GO" id="GO:0005634">
    <property type="term" value="C:nucleus"/>
    <property type="evidence" value="ECO:0007669"/>
    <property type="project" value="UniProtKB-SubCell"/>
</dbReference>
<dbReference type="AlphaFoldDB" id="A0A6M4C8W2"/>
<dbReference type="InterPro" id="IPR011598">
    <property type="entry name" value="bHLH_dom"/>
</dbReference>
<reference evidence="7" key="2">
    <citation type="journal article" date="2020" name="Biomed. Res. Int.">
        <title>Genome-Wide Characterization and Analysis of bHLH Transcription Factors Related to Crocin Biosynthesis in Gardenia jasminoides Ellis (Rubiaceae).</title>
        <authorList>
            <person name="Tian Y."/>
            <person name="Pu X."/>
            <person name="Yu H."/>
            <person name="Ji A."/>
            <person name="Gao R."/>
            <person name="Hu Y."/>
            <person name="Xu Z."/>
            <person name="Wang H."/>
        </authorList>
    </citation>
    <scope>NUCLEOTIDE SEQUENCE</scope>
</reference>
<proteinExistence type="evidence at transcript level"/>
<evidence type="ECO:0000256" key="1">
    <source>
        <dbReference type="ARBA" id="ARBA00004123"/>
    </source>
</evidence>
<dbReference type="SMART" id="SM00353">
    <property type="entry name" value="HLH"/>
    <property type="match status" value="1"/>
</dbReference>
<dbReference type="GO" id="GO:0046983">
    <property type="term" value="F:protein dimerization activity"/>
    <property type="evidence" value="ECO:0007669"/>
    <property type="project" value="InterPro"/>
</dbReference>
<reference evidence="7" key="1">
    <citation type="submission" date="2019-08" db="EMBL/GenBank/DDBJ databases">
        <authorList>
            <person name="Tain Y."/>
            <person name="Wang H."/>
            <person name="Xu Z."/>
        </authorList>
    </citation>
    <scope>NUCLEOTIDE SEQUENCE</scope>
</reference>
<dbReference type="SUPFAM" id="SSF47459">
    <property type="entry name" value="HLH, helix-loop-helix DNA-binding domain"/>
    <property type="match status" value="1"/>
</dbReference>
<sequence length="252" mass="28626">MASHCRTELNAVEPPHKPFLDDCLHNLPPSVSNLKSFPNLQYPTFIPNSRYHPSFEGSSTSSNLPKDYQLLNVGSGLASCSTSPEKSSGRHPGNLNSRTTKDPSFGFGNAKWAAETNENLRGRKKTERENYHSKNLLTERNRRHRINHGLLTLRSLVPNISKMDKASTLGDAYDYIQELQRSVEEYQDKLRHLAEEESNTYISEQEVPKSCTELERTDHQPTIEEGDSRCHSSTNDKKQGKVRRSLNIYVNL</sequence>
<evidence type="ECO:0000313" key="7">
    <source>
        <dbReference type="EMBL" id="QJQ51192.1"/>
    </source>
</evidence>
<dbReference type="PROSITE" id="PS50888">
    <property type="entry name" value="BHLH"/>
    <property type="match status" value="1"/>
</dbReference>